<dbReference type="RefSeq" id="WP_187432102.1">
    <property type="nucleotide sequence ID" value="NZ_CP143423.1"/>
</dbReference>
<dbReference type="SUPFAM" id="SSF54975">
    <property type="entry name" value="Acylphosphatase/BLUF domain-like"/>
    <property type="match status" value="1"/>
</dbReference>
<sequence length="134" mass="14993">MPNLQLIYASRPFGYDLNMLASILATSRQRNTRDDITGALICRSDVFLQLLEGPAVQVEATFQRICRDDRHLEITKLASGSVEDRLFPDWAMKHDPAESWLYPPEAIHDGALTSASEQEIRAIFLRSGNSQGSS</sequence>
<dbReference type="InterPro" id="IPR007024">
    <property type="entry name" value="BLUF_domain"/>
</dbReference>
<dbReference type="Gene3D" id="3.30.70.100">
    <property type="match status" value="1"/>
</dbReference>
<evidence type="ECO:0000313" key="2">
    <source>
        <dbReference type="EMBL" id="WVX49985.1"/>
    </source>
</evidence>
<dbReference type="EMBL" id="CP143423">
    <property type="protein sequence ID" value="WVX49985.1"/>
    <property type="molecule type" value="Genomic_DNA"/>
</dbReference>
<dbReference type="SMART" id="SM01034">
    <property type="entry name" value="BLUF"/>
    <property type="match status" value="1"/>
</dbReference>
<dbReference type="InterPro" id="IPR036046">
    <property type="entry name" value="Acylphosphatase-like_dom_sf"/>
</dbReference>
<protein>
    <recommendedName>
        <fullName evidence="1">BLUF domain-containing protein</fullName>
    </recommendedName>
</protein>
<keyword evidence="3" id="KW-1185">Reference proteome</keyword>
<dbReference type="PROSITE" id="PS50925">
    <property type="entry name" value="BLUF"/>
    <property type="match status" value="1"/>
</dbReference>
<proteinExistence type="predicted"/>
<name>A0ABZ2BVD3_9RHOB</name>
<organism evidence="2 3">
    <name type="scientific">Roseobacter fucihabitans</name>
    <dbReference type="NCBI Taxonomy" id="1537242"/>
    <lineage>
        <taxon>Bacteria</taxon>
        <taxon>Pseudomonadati</taxon>
        <taxon>Pseudomonadota</taxon>
        <taxon>Alphaproteobacteria</taxon>
        <taxon>Rhodobacterales</taxon>
        <taxon>Roseobacteraceae</taxon>
        <taxon>Roseobacter</taxon>
    </lineage>
</organism>
<feature type="domain" description="BLUF" evidence="1">
    <location>
        <begin position="3"/>
        <end position="93"/>
    </location>
</feature>
<reference evidence="2 3" key="1">
    <citation type="submission" date="2015-07" db="EMBL/GenBank/DDBJ databases">
        <authorList>
            <person name="Voget S."/>
            <person name="Dogs M."/>
            <person name="Brinkhoff T.H."/>
            <person name="Daniel R."/>
        </authorList>
    </citation>
    <scope>NUCLEOTIDE SEQUENCE [LARGE SCALE GENOMIC DNA]</scope>
    <source>
        <strain evidence="2 3">B14</strain>
    </source>
</reference>
<reference evidence="3" key="2">
    <citation type="submission" date="2024-01" db="EMBL/GenBank/DDBJ databases">
        <title>Roseobacter fucihabitans sp. nov., isolated from the brown alga Fucus spiralis.</title>
        <authorList>
            <person name="Hahnke S."/>
            <person name="Berger M."/>
            <person name="Schlingloff A."/>
            <person name="Athale I."/>
            <person name="Neumann-Schaal M."/>
            <person name="Adenaya A."/>
            <person name="Poehlein A."/>
            <person name="Daniel R."/>
            <person name="Pertersen J."/>
            <person name="Brinkhoff T."/>
        </authorList>
    </citation>
    <scope>NUCLEOTIDE SEQUENCE [LARGE SCALE GENOMIC DNA]</scope>
    <source>
        <strain evidence="3">B14</strain>
    </source>
</reference>
<dbReference type="Proteomes" id="UP001318682">
    <property type="component" value="Chromosome"/>
</dbReference>
<evidence type="ECO:0000259" key="1">
    <source>
        <dbReference type="PROSITE" id="PS50925"/>
    </source>
</evidence>
<evidence type="ECO:0000313" key="3">
    <source>
        <dbReference type="Proteomes" id="UP001318682"/>
    </source>
</evidence>
<gene>
    <name evidence="2" type="ORF">ROLI_030810</name>
</gene>
<dbReference type="Pfam" id="PF04940">
    <property type="entry name" value="BLUF"/>
    <property type="match status" value="1"/>
</dbReference>
<accession>A0ABZ2BVD3</accession>